<protein>
    <submittedName>
        <fullName evidence="3">Polyketide cyclase/dehydrase</fullName>
    </submittedName>
</protein>
<dbReference type="GO" id="GO:0048039">
    <property type="term" value="F:ubiquinone binding"/>
    <property type="evidence" value="ECO:0007669"/>
    <property type="project" value="InterPro"/>
</dbReference>
<evidence type="ECO:0000256" key="1">
    <source>
        <dbReference type="ARBA" id="ARBA00008918"/>
    </source>
</evidence>
<dbReference type="eggNOG" id="COG2867">
    <property type="taxonomic scope" value="Bacteria"/>
</dbReference>
<reference evidence="3 4" key="1">
    <citation type="submission" date="2009-01" db="EMBL/GenBank/DDBJ databases">
        <authorList>
            <person name="Fulton L."/>
            <person name="Clifton S."/>
            <person name="Chinwalla A.T."/>
            <person name="Mitreva M."/>
            <person name="Sodergren E."/>
            <person name="Weinstock G."/>
            <person name="Clifton S."/>
            <person name="Dooling D.J."/>
            <person name="Fulton B."/>
            <person name="Minx P."/>
            <person name="Pepin K.H."/>
            <person name="Johnson M."/>
            <person name="Bhonagiri V."/>
            <person name="Nash W.E."/>
            <person name="Mardis E.R."/>
            <person name="Wilson R.K."/>
        </authorList>
    </citation>
    <scope>NUCLEOTIDE SEQUENCE [LARGE SCALE GENOMIC DNA]</scope>
    <source>
        <strain evidence="3 4">NRL30031/H210</strain>
    </source>
</reference>
<evidence type="ECO:0000259" key="2">
    <source>
        <dbReference type="Pfam" id="PF03364"/>
    </source>
</evidence>
<dbReference type="InterPro" id="IPR023393">
    <property type="entry name" value="START-like_dom_sf"/>
</dbReference>
<dbReference type="EMBL" id="ACEN01000005">
    <property type="protein sequence ID" value="EEG34591.1"/>
    <property type="molecule type" value="Genomic_DNA"/>
</dbReference>
<dbReference type="Proteomes" id="UP000004457">
    <property type="component" value="Unassembled WGS sequence"/>
</dbReference>
<keyword evidence="4" id="KW-1185">Reference proteome</keyword>
<dbReference type="GO" id="GO:0045333">
    <property type="term" value="P:cellular respiration"/>
    <property type="evidence" value="ECO:0007669"/>
    <property type="project" value="InterPro"/>
</dbReference>
<accession>C0EJW8</accession>
<dbReference type="InterPro" id="IPR044996">
    <property type="entry name" value="COQ10-like"/>
</dbReference>
<dbReference type="CDD" id="cd07813">
    <property type="entry name" value="COQ10p_like"/>
    <property type="match status" value="1"/>
</dbReference>
<feature type="domain" description="Coenzyme Q-binding protein COQ10 START" evidence="2">
    <location>
        <begin position="27"/>
        <end position="149"/>
    </location>
</feature>
<dbReference type="Gene3D" id="3.30.530.20">
    <property type="match status" value="1"/>
</dbReference>
<dbReference type="Pfam" id="PF03364">
    <property type="entry name" value="Polyketide_cyc"/>
    <property type="match status" value="1"/>
</dbReference>
<gene>
    <name evidence="3" type="ORF">NEIFLAOT_00207</name>
</gene>
<dbReference type="PANTHER" id="PTHR12901">
    <property type="entry name" value="SPERM PROTEIN HOMOLOG"/>
    <property type="match status" value="1"/>
</dbReference>
<dbReference type="AlphaFoldDB" id="C0EJW8"/>
<proteinExistence type="inferred from homology"/>
<comment type="similarity">
    <text evidence="1">Belongs to the ribosome association toxin RatA family.</text>
</comment>
<evidence type="ECO:0000313" key="4">
    <source>
        <dbReference type="Proteomes" id="UP000004457"/>
    </source>
</evidence>
<name>C0EJW8_NEIFL</name>
<evidence type="ECO:0000313" key="3">
    <source>
        <dbReference type="EMBL" id="EEG34591.1"/>
    </source>
</evidence>
<comment type="caution">
    <text evidence="3">The sequence shown here is derived from an EMBL/GenBank/DDBJ whole genome shotgun (WGS) entry which is preliminary data.</text>
</comment>
<sequence length="158" mass="18571">MPSEPRIFKNKVYNNMKKVEKNVLVLHSAKEMFELVDKVEDYPKFLPWYSKTEVIERKGNELKARLFMDYMRVKQSFATHNYNIPGQEIRMDLLEGPFKTLRGTWKFIDLGDDMCKVEFRLEYDFSNAVLSAMISPVFGHLAGTLVDAFIKEADRRYA</sequence>
<dbReference type="SUPFAM" id="SSF55961">
    <property type="entry name" value="Bet v1-like"/>
    <property type="match status" value="1"/>
</dbReference>
<dbReference type="PANTHER" id="PTHR12901:SF10">
    <property type="entry name" value="COENZYME Q-BINDING PROTEIN COQ10, MITOCHONDRIAL"/>
    <property type="match status" value="1"/>
</dbReference>
<organism evidence="3 4">
    <name type="scientific">Neisseria flavescens NRL30031/H210</name>
    <dbReference type="NCBI Taxonomy" id="546264"/>
    <lineage>
        <taxon>Bacteria</taxon>
        <taxon>Pseudomonadati</taxon>
        <taxon>Pseudomonadota</taxon>
        <taxon>Betaproteobacteria</taxon>
        <taxon>Neisseriales</taxon>
        <taxon>Neisseriaceae</taxon>
        <taxon>Neisseria</taxon>
    </lineage>
</organism>
<dbReference type="InterPro" id="IPR005031">
    <property type="entry name" value="COQ10_START"/>
</dbReference>